<protein>
    <recommendedName>
        <fullName evidence="4">Pectate lyase</fullName>
    </recommendedName>
</protein>
<accession>A0A6G0JG29</accession>
<evidence type="ECO:0000313" key="3">
    <source>
        <dbReference type="Proteomes" id="UP000488956"/>
    </source>
</evidence>
<dbReference type="Proteomes" id="UP000488956">
    <property type="component" value="Unassembled WGS sequence"/>
</dbReference>
<feature type="chain" id="PRO_5026019539" description="Pectate lyase" evidence="1">
    <location>
        <begin position="20"/>
        <end position="64"/>
    </location>
</feature>
<feature type="signal peptide" evidence="1">
    <location>
        <begin position="1"/>
        <end position="19"/>
    </location>
</feature>
<proteinExistence type="predicted"/>
<keyword evidence="1" id="KW-0732">Signal</keyword>
<evidence type="ECO:0000313" key="2">
    <source>
        <dbReference type="EMBL" id="KAE9055997.1"/>
    </source>
</evidence>
<gene>
    <name evidence="2" type="ORF">PF010_g31932</name>
</gene>
<sequence>MIFFFVKLNHFSHLLVSNAVHLSYFYDCLDVNSPTITTWNESTSVAERGNSKIGGPGVQSNAMQ</sequence>
<evidence type="ECO:0008006" key="4">
    <source>
        <dbReference type="Google" id="ProtNLM"/>
    </source>
</evidence>
<reference evidence="2 3" key="1">
    <citation type="submission" date="2018-09" db="EMBL/GenBank/DDBJ databases">
        <title>Genomic investigation of the strawberry pathogen Phytophthora fragariae indicates pathogenicity is determined by transcriptional variation in three key races.</title>
        <authorList>
            <person name="Adams T.M."/>
            <person name="Armitage A.D."/>
            <person name="Sobczyk M.K."/>
            <person name="Bates H.J."/>
            <person name="Dunwell J.M."/>
            <person name="Nellist C.F."/>
            <person name="Harrison R.J."/>
        </authorList>
    </citation>
    <scope>NUCLEOTIDE SEQUENCE [LARGE SCALE GENOMIC DNA]</scope>
    <source>
        <strain evidence="2 3">ONT-3</strain>
    </source>
</reference>
<name>A0A6G0JG29_9STRA</name>
<comment type="caution">
    <text evidence="2">The sequence shown here is derived from an EMBL/GenBank/DDBJ whole genome shotgun (WGS) entry which is preliminary data.</text>
</comment>
<organism evidence="2 3">
    <name type="scientific">Phytophthora fragariae</name>
    <dbReference type="NCBI Taxonomy" id="53985"/>
    <lineage>
        <taxon>Eukaryota</taxon>
        <taxon>Sar</taxon>
        <taxon>Stramenopiles</taxon>
        <taxon>Oomycota</taxon>
        <taxon>Peronosporomycetes</taxon>
        <taxon>Peronosporales</taxon>
        <taxon>Peronosporaceae</taxon>
        <taxon>Phytophthora</taxon>
    </lineage>
</organism>
<evidence type="ECO:0000256" key="1">
    <source>
        <dbReference type="SAM" id="SignalP"/>
    </source>
</evidence>
<dbReference type="EMBL" id="QXFX01008138">
    <property type="protein sequence ID" value="KAE9055997.1"/>
    <property type="molecule type" value="Genomic_DNA"/>
</dbReference>
<dbReference type="AlphaFoldDB" id="A0A6G0JG29"/>